<protein>
    <submittedName>
        <fullName evidence="3">DUF547 domain-containing protein</fullName>
    </submittedName>
</protein>
<keyword evidence="4" id="KW-1185">Reference proteome</keyword>
<reference evidence="3 4" key="1">
    <citation type="submission" date="2019-04" db="EMBL/GenBank/DDBJ databases">
        <authorList>
            <person name="Feng G."/>
            <person name="Zhang J."/>
            <person name="Zhu H."/>
        </authorList>
    </citation>
    <scope>NUCLEOTIDE SEQUENCE [LARGE SCALE GENOMIC DNA]</scope>
    <source>
        <strain evidence="3 4">JCM 17223</strain>
    </source>
</reference>
<dbReference type="Proteomes" id="UP000297739">
    <property type="component" value="Unassembled WGS sequence"/>
</dbReference>
<evidence type="ECO:0000259" key="2">
    <source>
        <dbReference type="Pfam" id="PF04784"/>
    </source>
</evidence>
<dbReference type="EMBL" id="SRLD01000008">
    <property type="protein sequence ID" value="TGE18076.1"/>
    <property type="molecule type" value="Genomic_DNA"/>
</dbReference>
<proteinExistence type="predicted"/>
<evidence type="ECO:0000256" key="1">
    <source>
        <dbReference type="SAM" id="SignalP"/>
    </source>
</evidence>
<organism evidence="3 4">
    <name type="scientific">Hymenobacter elongatus</name>
    <dbReference type="NCBI Taxonomy" id="877208"/>
    <lineage>
        <taxon>Bacteria</taxon>
        <taxon>Pseudomonadati</taxon>
        <taxon>Bacteroidota</taxon>
        <taxon>Cytophagia</taxon>
        <taxon>Cytophagales</taxon>
        <taxon>Hymenobacteraceae</taxon>
        <taxon>Hymenobacter</taxon>
    </lineage>
</organism>
<accession>A0A4Z0PP29</accession>
<evidence type="ECO:0000313" key="4">
    <source>
        <dbReference type="Proteomes" id="UP000297739"/>
    </source>
</evidence>
<feature type="signal peptide" evidence="1">
    <location>
        <begin position="1"/>
        <end position="22"/>
    </location>
</feature>
<dbReference type="PROSITE" id="PS51257">
    <property type="entry name" value="PROKAR_LIPOPROTEIN"/>
    <property type="match status" value="1"/>
</dbReference>
<dbReference type="Pfam" id="PF04784">
    <property type="entry name" value="DUF547"/>
    <property type="match status" value="1"/>
</dbReference>
<dbReference type="OrthoDB" id="526867at2"/>
<dbReference type="PANTHER" id="PTHR46361">
    <property type="entry name" value="ELECTRON CARRIER/ PROTEIN DISULFIDE OXIDOREDUCTASE"/>
    <property type="match status" value="1"/>
</dbReference>
<dbReference type="PANTHER" id="PTHR46361:SF3">
    <property type="entry name" value="ELECTRON CARRIER_ PROTEIN DISULFIDE OXIDOREDUCTASE"/>
    <property type="match status" value="1"/>
</dbReference>
<dbReference type="AlphaFoldDB" id="A0A4Z0PP29"/>
<dbReference type="InterPro" id="IPR006869">
    <property type="entry name" value="DUF547"/>
</dbReference>
<dbReference type="RefSeq" id="WP_135496807.1">
    <property type="nucleotide sequence ID" value="NZ_SRLD01000008.1"/>
</dbReference>
<feature type="domain" description="DUF547" evidence="2">
    <location>
        <begin position="87"/>
        <end position="199"/>
    </location>
</feature>
<name>A0A4Z0PP29_9BACT</name>
<keyword evidence="1" id="KW-0732">Signal</keyword>
<feature type="chain" id="PRO_5021242752" evidence="1">
    <location>
        <begin position="23"/>
        <end position="265"/>
    </location>
</feature>
<sequence length="265" mass="30479">MRFLPRLLLFALLAFTSACQSACSYVRYFIPLNPTSKNGQPVDHTAWNGLLKKYVDSRGMVNYAGFKADSAALNGYLTVLRDNLPTDKWNDQQRLAYWINAYNAFTIQRVIRAYPIKSIKDLGGDKTLVNTVWDQRFIQLGDEKFTLNDLEQRIMRKQFEEPRIHFALVCAAMSCPKLRNEAYTAERLTAQLDEQGRDFMNDPTKNQLTPPASPKVSAIFSFYPKDFEKNKGSIQQTINRYATQKVNPDAALSYMEYDWALNVQK</sequence>
<evidence type="ECO:0000313" key="3">
    <source>
        <dbReference type="EMBL" id="TGE18076.1"/>
    </source>
</evidence>
<gene>
    <name evidence="3" type="ORF">E5J99_05955</name>
</gene>
<comment type="caution">
    <text evidence="3">The sequence shown here is derived from an EMBL/GenBank/DDBJ whole genome shotgun (WGS) entry which is preliminary data.</text>
</comment>